<proteinExistence type="predicted"/>
<keyword evidence="3" id="KW-1185">Reference proteome</keyword>
<comment type="caution">
    <text evidence="2">The sequence shown here is derived from an EMBL/GenBank/DDBJ whole genome shotgun (WGS) entry which is preliminary data.</text>
</comment>
<dbReference type="GeneID" id="94826576"/>
<sequence>MDKSCENYSDLALYQRRKLQEVNSDFKKIDQTVKNTLNLVRRDQKTNLSTRHAATRPATSTSANISKNRNHQDSGHDSRFNSRTNSRRGRRSISASRPRTAPTQNFQHNSRNSKDALGNESRMIIRPAPFPVKNYILPSQELVGPKRYFRSKAFQQRKESEMEIIEEFEKYPNSFDISPIGKPPEMVVTPTKTFNFSEQNDGFSFDNDSCGFDNYI</sequence>
<evidence type="ECO:0000313" key="3">
    <source>
        <dbReference type="Proteomes" id="UP000179807"/>
    </source>
</evidence>
<dbReference type="VEuPathDB" id="TrichDB:TRFO_04398"/>
<dbReference type="EMBL" id="MLAK01000627">
    <property type="protein sequence ID" value="OHT09866.1"/>
    <property type="molecule type" value="Genomic_DNA"/>
</dbReference>
<dbReference type="RefSeq" id="XP_068363002.1">
    <property type="nucleotide sequence ID" value="XM_068491872.1"/>
</dbReference>
<feature type="compositionally biased region" description="Polar residues" evidence="1">
    <location>
        <begin position="101"/>
        <end position="110"/>
    </location>
</feature>
<feature type="compositionally biased region" description="Polar residues" evidence="1">
    <location>
        <begin position="46"/>
        <end position="67"/>
    </location>
</feature>
<protein>
    <submittedName>
        <fullName evidence="2">Uncharacterized protein</fullName>
    </submittedName>
</protein>
<dbReference type="Proteomes" id="UP000179807">
    <property type="component" value="Unassembled WGS sequence"/>
</dbReference>
<evidence type="ECO:0000256" key="1">
    <source>
        <dbReference type="SAM" id="MobiDB-lite"/>
    </source>
</evidence>
<gene>
    <name evidence="2" type="ORF">TRFO_04398</name>
</gene>
<accession>A0A1J4KFS5</accession>
<feature type="compositionally biased region" description="Basic and acidic residues" evidence="1">
    <location>
        <begin position="70"/>
        <end position="80"/>
    </location>
</feature>
<dbReference type="AlphaFoldDB" id="A0A1J4KFS5"/>
<name>A0A1J4KFS5_9EUKA</name>
<dbReference type="OrthoDB" id="10605105at2759"/>
<feature type="region of interest" description="Disordered" evidence="1">
    <location>
        <begin position="40"/>
        <end position="120"/>
    </location>
</feature>
<reference evidence="2" key="1">
    <citation type="submission" date="2016-10" db="EMBL/GenBank/DDBJ databases">
        <authorList>
            <person name="Benchimol M."/>
            <person name="Almeida L.G."/>
            <person name="Vasconcelos A.T."/>
            <person name="Perreira-Neves A."/>
            <person name="Rosa I.A."/>
            <person name="Tasca T."/>
            <person name="Bogo M.R."/>
            <person name="de Souza W."/>
        </authorList>
    </citation>
    <scope>NUCLEOTIDE SEQUENCE [LARGE SCALE GENOMIC DNA]</scope>
    <source>
        <strain evidence="2">K</strain>
    </source>
</reference>
<evidence type="ECO:0000313" key="2">
    <source>
        <dbReference type="EMBL" id="OHT09866.1"/>
    </source>
</evidence>
<organism evidence="2 3">
    <name type="scientific">Tritrichomonas foetus</name>
    <dbReference type="NCBI Taxonomy" id="1144522"/>
    <lineage>
        <taxon>Eukaryota</taxon>
        <taxon>Metamonada</taxon>
        <taxon>Parabasalia</taxon>
        <taxon>Tritrichomonadida</taxon>
        <taxon>Tritrichomonadidae</taxon>
        <taxon>Tritrichomonas</taxon>
    </lineage>
</organism>